<protein>
    <submittedName>
        <fullName evidence="5">AraC family transcriptional regulator ligand-binding domain-containing protein</fullName>
    </submittedName>
</protein>
<feature type="domain" description="HTH araC/xylS-type" evidence="4">
    <location>
        <begin position="317"/>
        <end position="415"/>
    </location>
</feature>
<proteinExistence type="predicted"/>
<organism evidence="5 6">
    <name type="scientific">Shewanella seohaensis</name>
    <dbReference type="NCBI Taxonomy" id="755175"/>
    <lineage>
        <taxon>Bacteria</taxon>
        <taxon>Pseudomonadati</taxon>
        <taxon>Pseudomonadota</taxon>
        <taxon>Gammaproteobacteria</taxon>
        <taxon>Alteromonadales</taxon>
        <taxon>Shewanellaceae</taxon>
        <taxon>Shewanella</taxon>
    </lineage>
</organism>
<evidence type="ECO:0000313" key="6">
    <source>
        <dbReference type="Proteomes" id="UP001576726"/>
    </source>
</evidence>
<dbReference type="InterPro" id="IPR032687">
    <property type="entry name" value="AraC-type_N"/>
</dbReference>
<gene>
    <name evidence="5" type="ORF">ACE02L_10325</name>
</gene>
<dbReference type="InterPro" id="IPR009057">
    <property type="entry name" value="Homeodomain-like_sf"/>
</dbReference>
<comment type="caution">
    <text evidence="5">The sequence shown here is derived from an EMBL/GenBank/DDBJ whole genome shotgun (WGS) entry which is preliminary data.</text>
</comment>
<dbReference type="InterPro" id="IPR018060">
    <property type="entry name" value="HTH_AraC"/>
</dbReference>
<sequence>MRALATWQDKCIDSQLLVASLVMLFKQRELDTDKLLRGTGIFIGDIRKPDHLISPKQLSRLLDNALSLWPSGDLSFLLGQRWLPSQSGALTAAMFCAQDLQALSRVWHKYHWLTQPWLQTWCCQGEHEWHYLLSLDLGMQRHRQFLIELSLSSLTAACKQLLGQAWRGSLCFPYRAPDNLAHYYKYFGTDLSFDAPLCRISMTKAQLRQPSLFALQSAAYALSTGEEWDDNLIHNGVIHDESHHHGASHSVGDSPAMAYQATASQPIGTQTTASQTVVSRQNRLDQAPNIMSVPDIAPAPNMTLAARQALLTHEFRLGLAGGIRLKLMRSTLSLPEMAQSLEMSPATLKRRLTEMGLSYGQLADETRLIRALYFLAEPEQDAHTIANSLSFSDASNFRRSFKRWTGQLPAYFRFWLA</sequence>
<dbReference type="Proteomes" id="UP001576726">
    <property type="component" value="Unassembled WGS sequence"/>
</dbReference>
<name>A0ABV4VVL6_9GAMM</name>
<dbReference type="PROSITE" id="PS01124">
    <property type="entry name" value="HTH_ARAC_FAMILY_2"/>
    <property type="match status" value="1"/>
</dbReference>
<keyword evidence="3" id="KW-0804">Transcription</keyword>
<evidence type="ECO:0000256" key="1">
    <source>
        <dbReference type="ARBA" id="ARBA00023015"/>
    </source>
</evidence>
<evidence type="ECO:0000259" key="4">
    <source>
        <dbReference type="PROSITE" id="PS01124"/>
    </source>
</evidence>
<dbReference type="Pfam" id="PF12625">
    <property type="entry name" value="Arabinose_bd"/>
    <property type="match status" value="1"/>
</dbReference>
<keyword evidence="1" id="KW-0805">Transcription regulation</keyword>
<dbReference type="RefSeq" id="WP_374919156.1">
    <property type="nucleotide sequence ID" value="NZ_JBHFGJ010000004.1"/>
</dbReference>
<dbReference type="SMART" id="SM00342">
    <property type="entry name" value="HTH_ARAC"/>
    <property type="match status" value="1"/>
</dbReference>
<evidence type="ECO:0000256" key="3">
    <source>
        <dbReference type="ARBA" id="ARBA00023163"/>
    </source>
</evidence>
<evidence type="ECO:0000256" key="2">
    <source>
        <dbReference type="ARBA" id="ARBA00023125"/>
    </source>
</evidence>
<dbReference type="EMBL" id="JBHFGJ010000004">
    <property type="protein sequence ID" value="MFB2653130.1"/>
    <property type="molecule type" value="Genomic_DNA"/>
</dbReference>
<keyword evidence="6" id="KW-1185">Reference proteome</keyword>
<keyword evidence="2" id="KW-0238">DNA-binding</keyword>
<evidence type="ECO:0000313" key="5">
    <source>
        <dbReference type="EMBL" id="MFB2653130.1"/>
    </source>
</evidence>
<accession>A0ABV4VVL6</accession>
<dbReference type="Gene3D" id="1.10.10.60">
    <property type="entry name" value="Homeodomain-like"/>
    <property type="match status" value="1"/>
</dbReference>
<dbReference type="SUPFAM" id="SSF46689">
    <property type="entry name" value="Homeodomain-like"/>
    <property type="match status" value="1"/>
</dbReference>
<dbReference type="Pfam" id="PF12833">
    <property type="entry name" value="HTH_18"/>
    <property type="match status" value="1"/>
</dbReference>
<dbReference type="PANTHER" id="PTHR47894:SF1">
    <property type="entry name" value="HTH-TYPE TRANSCRIPTIONAL REGULATOR VQSM"/>
    <property type="match status" value="1"/>
</dbReference>
<dbReference type="PANTHER" id="PTHR47894">
    <property type="entry name" value="HTH-TYPE TRANSCRIPTIONAL REGULATOR GADX"/>
    <property type="match status" value="1"/>
</dbReference>
<reference evidence="5 6" key="1">
    <citation type="submission" date="2024-09" db="EMBL/GenBank/DDBJ databases">
        <authorList>
            <person name="Zhang Y."/>
        </authorList>
    </citation>
    <scope>NUCLEOTIDE SEQUENCE [LARGE SCALE GENOMIC DNA]</scope>
    <source>
        <strain evidence="5 6">SH314</strain>
    </source>
</reference>